<evidence type="ECO:0000313" key="3">
    <source>
        <dbReference type="Proteomes" id="UP001163828"/>
    </source>
</evidence>
<keyword evidence="3" id="KW-1185">Reference proteome</keyword>
<accession>A0ABQ8QIQ2</accession>
<protein>
    <submittedName>
        <fullName evidence="2">Uncharacterized protein</fullName>
    </submittedName>
</protein>
<evidence type="ECO:0000256" key="1">
    <source>
        <dbReference type="SAM" id="MobiDB-lite"/>
    </source>
</evidence>
<name>A0ABQ8QIQ2_9AGAR</name>
<gene>
    <name evidence="2" type="ORF">F5050DRAFT_1806014</name>
</gene>
<proteinExistence type="predicted"/>
<dbReference type="EMBL" id="MU790560">
    <property type="protein sequence ID" value="KAJ3998391.1"/>
    <property type="molecule type" value="Genomic_DNA"/>
</dbReference>
<reference evidence="2" key="1">
    <citation type="submission" date="2022-08" db="EMBL/GenBank/DDBJ databases">
        <authorList>
            <consortium name="DOE Joint Genome Institute"/>
            <person name="Min B."/>
            <person name="Riley R."/>
            <person name="Sierra-Patev S."/>
            <person name="Naranjo-Ortiz M."/>
            <person name="Looney B."/>
            <person name="Konkel Z."/>
            <person name="Slot J.C."/>
            <person name="Sakamoto Y."/>
            <person name="Steenwyk J.L."/>
            <person name="Rokas A."/>
            <person name="Carro J."/>
            <person name="Camarero S."/>
            <person name="Ferreira P."/>
            <person name="Molpeceres G."/>
            <person name="Ruiz-Duenas F.J."/>
            <person name="Serrano A."/>
            <person name="Henrissat B."/>
            <person name="Drula E."/>
            <person name="Hughes K.W."/>
            <person name="Mata J.L."/>
            <person name="Ishikawa N.K."/>
            <person name="Vargas-Isla R."/>
            <person name="Ushijima S."/>
            <person name="Smith C.A."/>
            <person name="Ahrendt S."/>
            <person name="Andreopoulos W."/>
            <person name="He G."/>
            <person name="Labutti K."/>
            <person name="Lipzen A."/>
            <person name="Ng V."/>
            <person name="Sandor L."/>
            <person name="Barry K."/>
            <person name="Martinez A.T."/>
            <person name="Xiao Y."/>
            <person name="Gibbons J.G."/>
            <person name="Terashima K."/>
            <person name="Hibbett D.S."/>
            <person name="Grigoriev I.V."/>
        </authorList>
    </citation>
    <scope>NUCLEOTIDE SEQUENCE</scope>
    <source>
        <strain evidence="2">TFB10827</strain>
    </source>
</reference>
<feature type="region of interest" description="Disordered" evidence="1">
    <location>
        <begin position="173"/>
        <end position="196"/>
    </location>
</feature>
<evidence type="ECO:0000313" key="2">
    <source>
        <dbReference type="EMBL" id="KAJ3998391.1"/>
    </source>
</evidence>
<comment type="caution">
    <text evidence="2">The sequence shown here is derived from an EMBL/GenBank/DDBJ whole genome shotgun (WGS) entry which is preliminary data.</text>
</comment>
<organism evidence="2 3">
    <name type="scientific">Lentinula boryana</name>
    <dbReference type="NCBI Taxonomy" id="40481"/>
    <lineage>
        <taxon>Eukaryota</taxon>
        <taxon>Fungi</taxon>
        <taxon>Dikarya</taxon>
        <taxon>Basidiomycota</taxon>
        <taxon>Agaricomycotina</taxon>
        <taxon>Agaricomycetes</taxon>
        <taxon>Agaricomycetidae</taxon>
        <taxon>Agaricales</taxon>
        <taxon>Marasmiineae</taxon>
        <taxon>Omphalotaceae</taxon>
        <taxon>Lentinula</taxon>
    </lineage>
</organism>
<feature type="region of interest" description="Disordered" evidence="1">
    <location>
        <begin position="336"/>
        <end position="371"/>
    </location>
</feature>
<sequence length="416" mass="45083">MLTATKGHRYNLWTHCASDSTVNIGESFIPDSTNTPPLARPMSHDTLAVSPGCVSPTISGRVLADPQGHASGTTALLLFSEVVSGHQSSDSVAPQSEVPADPGLQFTMGAMGAVVPHATNVSSTQEANDNLSSKSILTNEQENLVNIAISQMSDEDIMRIRTCTAKVHISEDDNASSISQDTVEPKDKGKAINPRNWGNVEIDESEMDPEIQKAILTEYNAAWDAKRIDKSTPERSKEMYSPVHQTTLVEKTNDIEAPRIGRPVDQVASSLQPMCGTSKAITDQLEAQLGHIVNGKNCAEKGTKIVETKRTRLTKPSEQIAPGSHLDCILSRASAKGKHPGYPADNDDNLSSESDSSTENDHGTGGCKNRHCKLNIKSDPPEKYNGTPNVQTFLKFSTEVTEYLQDANIHHSQWVF</sequence>
<dbReference type="Proteomes" id="UP001163828">
    <property type="component" value="Unassembled WGS sequence"/>
</dbReference>